<comment type="similarity">
    <text evidence="2">Belongs to the nitroreductase family.</text>
</comment>
<evidence type="ECO:0000256" key="2">
    <source>
        <dbReference type="ARBA" id="ARBA00007118"/>
    </source>
</evidence>
<comment type="caution">
    <text evidence="9">The sequence shown here is derived from an EMBL/GenBank/DDBJ whole genome shotgun (WGS) entry which is preliminary data.</text>
</comment>
<accession>A0ABW5N845</accession>
<dbReference type="InterPro" id="IPR052530">
    <property type="entry name" value="NAD(P)H_nitroreductase"/>
</dbReference>
<keyword evidence="4" id="KW-0288">FMN</keyword>
<evidence type="ECO:0000313" key="9">
    <source>
        <dbReference type="EMBL" id="MFD2591722.1"/>
    </source>
</evidence>
<dbReference type="PANTHER" id="PTHR43821">
    <property type="entry name" value="NAD(P)H NITROREDUCTASE YDJA-RELATED"/>
    <property type="match status" value="1"/>
</dbReference>
<dbReference type="InterPro" id="IPR000415">
    <property type="entry name" value="Nitroreductase-like"/>
</dbReference>
<dbReference type="CDD" id="cd02135">
    <property type="entry name" value="YdjA-like"/>
    <property type="match status" value="1"/>
</dbReference>
<keyword evidence="10" id="KW-1185">Reference proteome</keyword>
<dbReference type="Pfam" id="PF00881">
    <property type="entry name" value="Nitroreductase"/>
    <property type="match status" value="1"/>
</dbReference>
<feature type="domain" description="Nitroreductase" evidence="8">
    <location>
        <begin position="14"/>
        <end position="172"/>
    </location>
</feature>
<dbReference type="SUPFAM" id="SSF55469">
    <property type="entry name" value="FMN-dependent nitroreductase-like"/>
    <property type="match status" value="1"/>
</dbReference>
<keyword evidence="5" id="KW-0521">NADP</keyword>
<keyword evidence="6" id="KW-0560">Oxidoreductase</keyword>
<evidence type="ECO:0000256" key="5">
    <source>
        <dbReference type="ARBA" id="ARBA00022857"/>
    </source>
</evidence>
<sequence length="195" mass="23018">MSTTLSIHPISQLIRKRRTTYASNYISKEIPKELIEEIITNALWAPTHKKTQPWRFIGLSGKHQEVFGQYMMEYYKERLSEEQYPPSRYQSTIEYPKNATMIAIIFQRSQRVEIAEWEEIAAISCAVQNMWLSCTALNIGCYWDTCDAAIEYGNALDLKEHERCLGIFYMGYIQEESQEKRKRSTLKRKLVWDIK</sequence>
<dbReference type="InterPro" id="IPR026021">
    <property type="entry name" value="YdjA-like"/>
</dbReference>
<dbReference type="InterPro" id="IPR029479">
    <property type="entry name" value="Nitroreductase"/>
</dbReference>
<name>A0ABW5N845_9FLAO</name>
<keyword evidence="7" id="KW-0520">NAD</keyword>
<evidence type="ECO:0000313" key="10">
    <source>
        <dbReference type="Proteomes" id="UP001597459"/>
    </source>
</evidence>
<organism evidence="9 10">
    <name type="scientific">Aquimarina hainanensis</name>
    <dbReference type="NCBI Taxonomy" id="1578017"/>
    <lineage>
        <taxon>Bacteria</taxon>
        <taxon>Pseudomonadati</taxon>
        <taxon>Bacteroidota</taxon>
        <taxon>Flavobacteriia</taxon>
        <taxon>Flavobacteriales</taxon>
        <taxon>Flavobacteriaceae</taxon>
        <taxon>Aquimarina</taxon>
    </lineage>
</organism>
<evidence type="ECO:0000256" key="6">
    <source>
        <dbReference type="ARBA" id="ARBA00023002"/>
    </source>
</evidence>
<dbReference type="Gene3D" id="3.40.109.10">
    <property type="entry name" value="NADH Oxidase"/>
    <property type="match status" value="1"/>
</dbReference>
<reference evidence="10" key="1">
    <citation type="journal article" date="2019" name="Int. J. Syst. Evol. Microbiol.">
        <title>The Global Catalogue of Microorganisms (GCM) 10K type strain sequencing project: providing services to taxonomists for standard genome sequencing and annotation.</title>
        <authorList>
            <consortium name="The Broad Institute Genomics Platform"/>
            <consortium name="The Broad Institute Genome Sequencing Center for Infectious Disease"/>
            <person name="Wu L."/>
            <person name="Ma J."/>
        </authorList>
    </citation>
    <scope>NUCLEOTIDE SEQUENCE [LARGE SCALE GENOMIC DNA]</scope>
    <source>
        <strain evidence="10">KCTC 42423</strain>
    </source>
</reference>
<dbReference type="PANTHER" id="PTHR43821:SF1">
    <property type="entry name" value="NAD(P)H NITROREDUCTASE YDJA-RELATED"/>
    <property type="match status" value="1"/>
</dbReference>
<keyword evidence="3" id="KW-0285">Flavoprotein</keyword>
<proteinExistence type="inferred from homology"/>
<evidence type="ECO:0000256" key="3">
    <source>
        <dbReference type="ARBA" id="ARBA00022630"/>
    </source>
</evidence>
<dbReference type="RefSeq" id="WP_176027189.1">
    <property type="nucleotide sequence ID" value="NZ_JBHSJV010000001.1"/>
</dbReference>
<evidence type="ECO:0000256" key="7">
    <source>
        <dbReference type="ARBA" id="ARBA00023027"/>
    </source>
</evidence>
<evidence type="ECO:0000256" key="4">
    <source>
        <dbReference type="ARBA" id="ARBA00022643"/>
    </source>
</evidence>
<evidence type="ECO:0000256" key="1">
    <source>
        <dbReference type="ARBA" id="ARBA00001917"/>
    </source>
</evidence>
<evidence type="ECO:0000259" key="8">
    <source>
        <dbReference type="Pfam" id="PF00881"/>
    </source>
</evidence>
<protein>
    <submittedName>
        <fullName evidence="9">Nitroreductase</fullName>
    </submittedName>
</protein>
<dbReference type="EMBL" id="JBHULX010000022">
    <property type="protein sequence ID" value="MFD2591722.1"/>
    <property type="molecule type" value="Genomic_DNA"/>
</dbReference>
<comment type="cofactor">
    <cofactor evidence="1">
        <name>FMN</name>
        <dbReference type="ChEBI" id="CHEBI:58210"/>
    </cofactor>
</comment>
<dbReference type="Proteomes" id="UP001597459">
    <property type="component" value="Unassembled WGS sequence"/>
</dbReference>
<gene>
    <name evidence="9" type="ORF">ACFSTE_12860</name>
</gene>